<gene>
    <name evidence="2" type="ORF">CWB96_19210</name>
    <name evidence="1" type="ORF">CWB97_02025</name>
</gene>
<evidence type="ECO:0000313" key="4">
    <source>
        <dbReference type="Proteomes" id="UP000307706"/>
    </source>
</evidence>
<name>A0A5S3XLE8_9GAMM</name>
<dbReference type="EMBL" id="PNCL01000123">
    <property type="protein sequence ID" value="TMP54498.1"/>
    <property type="molecule type" value="Genomic_DNA"/>
</dbReference>
<evidence type="ECO:0000313" key="1">
    <source>
        <dbReference type="EMBL" id="TMP46412.1"/>
    </source>
</evidence>
<comment type="caution">
    <text evidence="2">The sequence shown here is derived from an EMBL/GenBank/DDBJ whole genome shotgun (WGS) entry which is preliminary data.</text>
</comment>
<protein>
    <submittedName>
        <fullName evidence="2">Uncharacterized protein</fullName>
    </submittedName>
</protein>
<sequence length="401" mass="43692">MIKANQQGEVTGRFTIPSNIPAGRKRVEFTGAGKSNGSAVYTGSGTIRVETMRQVNTLITQRYDPLAQTFTLEQNRFIAAVDLWFKAKGPEAVQVQIRDVVQGVPTQNVLAQTSVDSADIHLGEQFTRFSFTPVYLLAGQEYAIVVLTDGAEHEVAISELGQFDAQTGWVTSQPYQVGVLLSSSNASTWTPHQTRDLTFRLKAAKFTDTTQTLDLGSVSAEQITDVMALAVVQRPSANTDVEFTISSNDSAFSTQTLQEWQPAQLPAAFTGQLSVKAHLSGSQTLSPILFADSQCAKGVVTPSADYISRAINCRRGGQFTVSFEANLPTNATVNVFVEKQTESGLSWAKLEVDAVQELADSWQQIDCRLTNIEQDSIRVKLVLTGTASSRPRVRNLRAFST</sequence>
<dbReference type="RefSeq" id="WP_138594597.1">
    <property type="nucleotide sequence ID" value="NZ_PNCK01000008.1"/>
</dbReference>
<accession>A0A5S3XLE8</accession>
<evidence type="ECO:0000313" key="3">
    <source>
        <dbReference type="Proteomes" id="UP000305730"/>
    </source>
</evidence>
<evidence type="ECO:0000313" key="2">
    <source>
        <dbReference type="EMBL" id="TMP54498.1"/>
    </source>
</evidence>
<reference evidence="3 4" key="2">
    <citation type="submission" date="2019-06" db="EMBL/GenBank/DDBJ databases">
        <title>Co-occurence of chitin degradation, pigmentation and bioactivity in marine Pseudoalteromonas.</title>
        <authorList>
            <person name="Sonnenschein E.C."/>
            <person name="Bech P.K."/>
        </authorList>
    </citation>
    <scope>NUCLEOTIDE SEQUENCE [LARGE SCALE GENOMIC DNA]</scope>
    <source>
        <strain evidence="4">S2231</strain>
        <strain evidence="1 3">S2233</strain>
    </source>
</reference>
<reference evidence="2" key="3">
    <citation type="submission" date="2019-09" db="EMBL/GenBank/DDBJ databases">
        <title>Co-occurence of chitin degradation, pigmentation and bioactivity in marine Pseudoalteromonas.</title>
        <authorList>
            <person name="Sonnenschein E.C."/>
            <person name="Bech P.K."/>
        </authorList>
    </citation>
    <scope>NUCLEOTIDE SEQUENCE</scope>
    <source>
        <strain evidence="2">S2231</strain>
    </source>
</reference>
<dbReference type="OrthoDB" id="6301006at2"/>
<dbReference type="EMBL" id="PNCK01000008">
    <property type="protein sequence ID" value="TMP46412.1"/>
    <property type="molecule type" value="Genomic_DNA"/>
</dbReference>
<proteinExistence type="predicted"/>
<reference evidence="2 4" key="1">
    <citation type="submission" date="2017-12" db="EMBL/GenBank/DDBJ databases">
        <authorList>
            <person name="Paulsen S."/>
            <person name="Gram L.K."/>
        </authorList>
    </citation>
    <scope>NUCLEOTIDE SEQUENCE [LARGE SCALE GENOMIC DNA]</scope>
    <source>
        <strain evidence="2 4">S2231</strain>
        <strain evidence="1">S2233</strain>
    </source>
</reference>
<organism evidence="2 4">
    <name type="scientific">Pseudoalteromonas citrea</name>
    <dbReference type="NCBI Taxonomy" id="43655"/>
    <lineage>
        <taxon>Bacteria</taxon>
        <taxon>Pseudomonadati</taxon>
        <taxon>Pseudomonadota</taxon>
        <taxon>Gammaproteobacteria</taxon>
        <taxon>Alteromonadales</taxon>
        <taxon>Pseudoalteromonadaceae</taxon>
        <taxon>Pseudoalteromonas</taxon>
    </lineage>
</organism>
<dbReference type="AlphaFoldDB" id="A0A5S3XLE8"/>
<dbReference type="Proteomes" id="UP000307706">
    <property type="component" value="Unassembled WGS sequence"/>
</dbReference>
<dbReference type="Proteomes" id="UP000305730">
    <property type="component" value="Unassembled WGS sequence"/>
</dbReference>
<keyword evidence="3" id="KW-1185">Reference proteome</keyword>